<dbReference type="PANTHER" id="PTHR44757:SF2">
    <property type="entry name" value="BIOFILM ARCHITECTURE MAINTENANCE PROTEIN MBAA"/>
    <property type="match status" value="1"/>
</dbReference>
<feature type="domain" description="PAC" evidence="2">
    <location>
        <begin position="337"/>
        <end position="389"/>
    </location>
</feature>
<organism evidence="4 5">
    <name type="scientific">Halobacillus andaensis</name>
    <dbReference type="NCBI Taxonomy" id="1176239"/>
    <lineage>
        <taxon>Bacteria</taxon>
        <taxon>Bacillati</taxon>
        <taxon>Bacillota</taxon>
        <taxon>Bacilli</taxon>
        <taxon>Bacillales</taxon>
        <taxon>Bacillaceae</taxon>
        <taxon>Halobacillus</taxon>
    </lineage>
</organism>
<dbReference type="CDD" id="cd00130">
    <property type="entry name" value="PAS"/>
    <property type="match status" value="2"/>
</dbReference>
<dbReference type="NCBIfam" id="TIGR00254">
    <property type="entry name" value="GGDEF"/>
    <property type="match status" value="1"/>
</dbReference>
<dbReference type="InterPro" id="IPR029787">
    <property type="entry name" value="Nucleotide_cyclase"/>
</dbReference>
<protein>
    <recommendedName>
        <fullName evidence="6">Diguanylate cyclase</fullName>
    </recommendedName>
</protein>
<evidence type="ECO:0000259" key="1">
    <source>
        <dbReference type="PROSITE" id="PS50112"/>
    </source>
</evidence>
<sequence length="470" mass="55037">MSIVSKYLKETHIPLLKELGSSMSDCVFLMQVSNDQFFYEFMNEAGYELARLNPMNIGKSLHECLPDSEAAFLSEQYHNVLILQQKTSYHDTVIFPNVQYLAETTLFPLRNDQSQISYILAITKNISIYTMNSPEVRYLNRIFSSYVENTEEAFALFDLEWNFLKINESFYRVFGYQKSELYDMNWFDMQPELKAHFLELYTLLEKGEKLKRFDQQLHRKDGEIMMASIGLTAIVDENGNFIRVVMTLEDITDEVHTKLKLKESEVRYRLIADFSQDLIKIIDREGYIQYASPSHWHVIGYTSEEMVGYHYADYVHEEDIDIVQENALSYLQHSSELRYEVRMRKSNGTFLWVETRLTPVKDEKGYYTKVVASSREITKRKRAEEKLKQMAYTDHLTGLTNRRVFDDQLKMAAQSSSTRNFALLYLDGDQFKQINDDFGHNVGDELLIMMGKRLKSTVRKKDVVARMGGD</sequence>
<name>A0A917AZM2_HALAA</name>
<dbReference type="InterPro" id="IPR001610">
    <property type="entry name" value="PAC"/>
</dbReference>
<dbReference type="CDD" id="cd01949">
    <property type="entry name" value="GGDEF"/>
    <property type="match status" value="1"/>
</dbReference>
<dbReference type="PROSITE" id="PS50112">
    <property type="entry name" value="PAS"/>
    <property type="match status" value="1"/>
</dbReference>
<reference evidence="4" key="1">
    <citation type="journal article" date="2014" name="Int. J. Syst. Evol. Microbiol.">
        <title>Complete genome sequence of Corynebacterium casei LMG S-19264T (=DSM 44701T), isolated from a smear-ripened cheese.</title>
        <authorList>
            <consortium name="US DOE Joint Genome Institute (JGI-PGF)"/>
            <person name="Walter F."/>
            <person name="Albersmeier A."/>
            <person name="Kalinowski J."/>
            <person name="Ruckert C."/>
        </authorList>
    </citation>
    <scope>NUCLEOTIDE SEQUENCE</scope>
    <source>
        <strain evidence="4">CGMCC 1.12153</strain>
    </source>
</reference>
<dbReference type="InterPro" id="IPR043128">
    <property type="entry name" value="Rev_trsase/Diguanyl_cyclase"/>
</dbReference>
<dbReference type="InterPro" id="IPR000014">
    <property type="entry name" value="PAS"/>
</dbReference>
<dbReference type="SUPFAM" id="SSF55785">
    <property type="entry name" value="PYP-like sensor domain (PAS domain)"/>
    <property type="match status" value="2"/>
</dbReference>
<evidence type="ECO:0008006" key="6">
    <source>
        <dbReference type="Google" id="ProtNLM"/>
    </source>
</evidence>
<dbReference type="PROSITE" id="PS50887">
    <property type="entry name" value="GGDEF"/>
    <property type="match status" value="1"/>
</dbReference>
<dbReference type="SMART" id="SM00267">
    <property type="entry name" value="GGDEF"/>
    <property type="match status" value="1"/>
</dbReference>
<dbReference type="NCBIfam" id="TIGR00229">
    <property type="entry name" value="sensory_box"/>
    <property type="match status" value="2"/>
</dbReference>
<dbReference type="AlphaFoldDB" id="A0A917AZM2"/>
<dbReference type="SMART" id="SM00086">
    <property type="entry name" value="PAC"/>
    <property type="match status" value="2"/>
</dbReference>
<dbReference type="InterPro" id="IPR013655">
    <property type="entry name" value="PAS_fold_3"/>
</dbReference>
<evidence type="ECO:0000313" key="5">
    <source>
        <dbReference type="Proteomes" id="UP000660110"/>
    </source>
</evidence>
<dbReference type="InterPro" id="IPR035965">
    <property type="entry name" value="PAS-like_dom_sf"/>
</dbReference>
<dbReference type="InterPro" id="IPR052155">
    <property type="entry name" value="Biofilm_reg_signaling"/>
</dbReference>
<dbReference type="Pfam" id="PF00990">
    <property type="entry name" value="GGDEF"/>
    <property type="match status" value="1"/>
</dbReference>
<accession>A0A917AZM2</accession>
<evidence type="ECO:0000259" key="2">
    <source>
        <dbReference type="PROSITE" id="PS50113"/>
    </source>
</evidence>
<dbReference type="InterPro" id="IPR000700">
    <property type="entry name" value="PAS-assoc_C"/>
</dbReference>
<dbReference type="Proteomes" id="UP000660110">
    <property type="component" value="Unassembled WGS sequence"/>
</dbReference>
<dbReference type="EMBL" id="BMEL01000001">
    <property type="protein sequence ID" value="GGF12465.1"/>
    <property type="molecule type" value="Genomic_DNA"/>
</dbReference>
<evidence type="ECO:0000313" key="4">
    <source>
        <dbReference type="EMBL" id="GGF12465.1"/>
    </source>
</evidence>
<dbReference type="PROSITE" id="PS50113">
    <property type="entry name" value="PAC"/>
    <property type="match status" value="2"/>
</dbReference>
<keyword evidence="5" id="KW-1185">Reference proteome</keyword>
<dbReference type="PANTHER" id="PTHR44757">
    <property type="entry name" value="DIGUANYLATE CYCLASE DGCP"/>
    <property type="match status" value="1"/>
</dbReference>
<dbReference type="SMART" id="SM00091">
    <property type="entry name" value="PAS"/>
    <property type="match status" value="2"/>
</dbReference>
<reference evidence="4" key="2">
    <citation type="submission" date="2020-09" db="EMBL/GenBank/DDBJ databases">
        <authorList>
            <person name="Sun Q."/>
            <person name="Zhou Y."/>
        </authorList>
    </citation>
    <scope>NUCLEOTIDE SEQUENCE</scope>
    <source>
        <strain evidence="4">CGMCC 1.12153</strain>
    </source>
</reference>
<feature type="domain" description="PAS" evidence="1">
    <location>
        <begin position="264"/>
        <end position="334"/>
    </location>
</feature>
<feature type="domain" description="GGDEF" evidence="3">
    <location>
        <begin position="419"/>
        <end position="470"/>
    </location>
</feature>
<gene>
    <name evidence="4" type="ORF">GCM10010954_08960</name>
</gene>
<dbReference type="SUPFAM" id="SSF55073">
    <property type="entry name" value="Nucleotide cyclase"/>
    <property type="match status" value="1"/>
</dbReference>
<dbReference type="Pfam" id="PF13426">
    <property type="entry name" value="PAS_9"/>
    <property type="match status" value="1"/>
</dbReference>
<dbReference type="Gene3D" id="3.30.450.20">
    <property type="entry name" value="PAS domain"/>
    <property type="match status" value="3"/>
</dbReference>
<dbReference type="Gene3D" id="3.30.70.270">
    <property type="match status" value="1"/>
</dbReference>
<dbReference type="Pfam" id="PF08447">
    <property type="entry name" value="PAS_3"/>
    <property type="match status" value="1"/>
</dbReference>
<evidence type="ECO:0000259" key="3">
    <source>
        <dbReference type="PROSITE" id="PS50887"/>
    </source>
</evidence>
<feature type="domain" description="PAC" evidence="2">
    <location>
        <begin position="211"/>
        <end position="263"/>
    </location>
</feature>
<comment type="caution">
    <text evidence="4">The sequence shown here is derived from an EMBL/GenBank/DDBJ whole genome shotgun (WGS) entry which is preliminary data.</text>
</comment>
<dbReference type="InterPro" id="IPR000160">
    <property type="entry name" value="GGDEF_dom"/>
</dbReference>
<proteinExistence type="predicted"/>